<evidence type="ECO:0000256" key="1">
    <source>
        <dbReference type="ARBA" id="ARBA00000077"/>
    </source>
</evidence>
<dbReference type="InterPro" id="IPR036397">
    <property type="entry name" value="RNaseH_sf"/>
</dbReference>
<keyword evidence="13" id="KW-1185">Reference proteome</keyword>
<dbReference type="InterPro" id="IPR022892">
    <property type="entry name" value="RNaseHI"/>
</dbReference>
<dbReference type="Gene3D" id="3.40.970.10">
    <property type="entry name" value="Ribonuclease H1, N-terminal domain"/>
    <property type="match status" value="1"/>
</dbReference>
<comment type="similarity">
    <text evidence="3">Belongs to the RNase H family.</text>
</comment>
<evidence type="ECO:0000256" key="4">
    <source>
        <dbReference type="ARBA" id="ARBA00011245"/>
    </source>
</evidence>
<evidence type="ECO:0000256" key="3">
    <source>
        <dbReference type="ARBA" id="ARBA00005300"/>
    </source>
</evidence>
<proteinExistence type="inferred from homology"/>
<keyword evidence="9" id="KW-0378">Hydrolase</keyword>
<comment type="subunit">
    <text evidence="4">Monomer.</text>
</comment>
<dbReference type="InterPro" id="IPR011320">
    <property type="entry name" value="RNase_H1_N"/>
</dbReference>
<dbReference type="InterPro" id="IPR002156">
    <property type="entry name" value="RNaseH_domain"/>
</dbReference>
<evidence type="ECO:0000313" key="13">
    <source>
        <dbReference type="Proteomes" id="UP001222275"/>
    </source>
</evidence>
<dbReference type="EMBL" id="CP102381">
    <property type="protein sequence ID" value="WEJ63608.1"/>
    <property type="molecule type" value="Genomic_DNA"/>
</dbReference>
<dbReference type="Proteomes" id="UP001222275">
    <property type="component" value="Chromosome"/>
</dbReference>
<evidence type="ECO:0000256" key="7">
    <source>
        <dbReference type="ARBA" id="ARBA00022723"/>
    </source>
</evidence>
<evidence type="ECO:0000256" key="6">
    <source>
        <dbReference type="ARBA" id="ARBA00022722"/>
    </source>
</evidence>
<dbReference type="InterPro" id="IPR050092">
    <property type="entry name" value="RNase_H"/>
</dbReference>
<organism evidence="12 13">
    <name type="scientific">Thiomicrorhabdus lithotrophica</name>
    <dbReference type="NCBI Taxonomy" id="2949997"/>
    <lineage>
        <taxon>Bacteria</taxon>
        <taxon>Pseudomonadati</taxon>
        <taxon>Pseudomonadota</taxon>
        <taxon>Gammaproteobacteria</taxon>
        <taxon>Thiotrichales</taxon>
        <taxon>Piscirickettsiaceae</taxon>
        <taxon>Thiomicrorhabdus</taxon>
    </lineage>
</organism>
<keyword evidence="6" id="KW-0540">Nuclease</keyword>
<dbReference type="SUPFAM" id="SSF55658">
    <property type="entry name" value="L9 N-domain-like"/>
    <property type="match status" value="1"/>
</dbReference>
<dbReference type="PROSITE" id="PS50879">
    <property type="entry name" value="RNASE_H_1"/>
    <property type="match status" value="1"/>
</dbReference>
<protein>
    <recommendedName>
        <fullName evidence="5">ribonuclease H</fullName>
        <ecNumber evidence="5">3.1.26.4</ecNumber>
    </recommendedName>
</protein>
<dbReference type="InterPro" id="IPR012337">
    <property type="entry name" value="RNaseH-like_sf"/>
</dbReference>
<reference evidence="12 13" key="1">
    <citation type="submission" date="2022-06" db="EMBL/GenBank/DDBJ databases">
        <title>Thiomicrohabdus sp. nov, an obligately chemolithoautotrophic, sulfur-oxidizing bacterium isolated from beach of Guanyin Mountain. Amoy.</title>
        <authorList>
            <person name="Zhu H."/>
        </authorList>
    </citation>
    <scope>NUCLEOTIDE SEQUENCE [LARGE SCALE GENOMIC DNA]</scope>
    <source>
        <strain evidence="12 13">XGS-01</strain>
    </source>
</reference>
<dbReference type="Pfam" id="PF00075">
    <property type="entry name" value="RNase_H"/>
    <property type="match status" value="1"/>
</dbReference>
<dbReference type="RefSeq" id="WP_275595865.1">
    <property type="nucleotide sequence ID" value="NZ_CP102381.1"/>
</dbReference>
<dbReference type="Gene3D" id="3.30.420.10">
    <property type="entry name" value="Ribonuclease H-like superfamily/Ribonuclease H"/>
    <property type="match status" value="1"/>
</dbReference>
<evidence type="ECO:0000256" key="8">
    <source>
        <dbReference type="ARBA" id="ARBA00022759"/>
    </source>
</evidence>
<dbReference type="Pfam" id="PF01693">
    <property type="entry name" value="Cauli_VI"/>
    <property type="match status" value="1"/>
</dbReference>
<dbReference type="InterPro" id="IPR009027">
    <property type="entry name" value="Ribosomal_bL9/RNase_H1_N"/>
</dbReference>
<dbReference type="PIRSF" id="PIRSF036852">
    <property type="entry name" value="Ribonuclease_H1_euk"/>
    <property type="match status" value="1"/>
</dbReference>
<gene>
    <name evidence="12" type="ORF">NR989_04965</name>
</gene>
<dbReference type="InterPro" id="IPR017067">
    <property type="entry name" value="RNase_H1_euk"/>
</dbReference>
<comment type="catalytic activity">
    <reaction evidence="1">
        <text>Endonucleolytic cleavage to 5'-phosphomonoester.</text>
        <dbReference type="EC" id="3.1.26.4"/>
    </reaction>
</comment>
<dbReference type="CDD" id="cd09278">
    <property type="entry name" value="RNase_HI_prokaryote_like"/>
    <property type="match status" value="1"/>
</dbReference>
<dbReference type="InterPro" id="IPR037056">
    <property type="entry name" value="RNase_H1_N_sf"/>
</dbReference>
<evidence type="ECO:0000256" key="2">
    <source>
        <dbReference type="ARBA" id="ARBA00001946"/>
    </source>
</evidence>
<evidence type="ECO:0000256" key="9">
    <source>
        <dbReference type="ARBA" id="ARBA00022801"/>
    </source>
</evidence>
<sequence>MAKKFYVVWQGRTPGIYTDWNSCKQQVDKFAGAKYKSFPTMAEAEQAFVGSHGASTTKKGTAVKKASSTSAKSATKPNTIKTYTAAEIAKMNTDVMIFTDGGCDPNPGQAGSGMAVYRDGKIAELWYGLYNPMGTNNTAELNALHQALMMAQIESNQGKSVTIFCDSKYSIQCVTQWAIGWQKKGWKKAGGEIKNLELIKEMFALHQQLKDKIQVLHVNGHVGVEGNELADRMSMIAIAEKETEFTRYPDEINVAEILKMQAG</sequence>
<evidence type="ECO:0000313" key="12">
    <source>
        <dbReference type="EMBL" id="WEJ63608.1"/>
    </source>
</evidence>
<name>A0ABY8CC91_9GAMM</name>
<keyword evidence="8" id="KW-0255">Endonuclease</keyword>
<comment type="cofactor">
    <cofactor evidence="2">
        <name>Mg(2+)</name>
        <dbReference type="ChEBI" id="CHEBI:18420"/>
    </cofactor>
</comment>
<accession>A0ABY8CC91</accession>
<evidence type="ECO:0000259" key="11">
    <source>
        <dbReference type="PROSITE" id="PS50879"/>
    </source>
</evidence>
<dbReference type="EC" id="3.1.26.4" evidence="5"/>
<dbReference type="SUPFAM" id="SSF53098">
    <property type="entry name" value="Ribonuclease H-like"/>
    <property type="match status" value="1"/>
</dbReference>
<evidence type="ECO:0000256" key="10">
    <source>
        <dbReference type="ARBA" id="ARBA00022842"/>
    </source>
</evidence>
<feature type="domain" description="RNase H type-1" evidence="11">
    <location>
        <begin position="91"/>
        <end position="239"/>
    </location>
</feature>
<keyword evidence="7" id="KW-0479">Metal-binding</keyword>
<dbReference type="PANTHER" id="PTHR10642">
    <property type="entry name" value="RIBONUCLEASE H1"/>
    <property type="match status" value="1"/>
</dbReference>
<dbReference type="PANTHER" id="PTHR10642:SF26">
    <property type="entry name" value="RIBONUCLEASE H1"/>
    <property type="match status" value="1"/>
</dbReference>
<evidence type="ECO:0000256" key="5">
    <source>
        <dbReference type="ARBA" id="ARBA00012180"/>
    </source>
</evidence>
<keyword evidence="10" id="KW-0460">Magnesium</keyword>